<keyword evidence="4" id="KW-1185">Reference proteome</keyword>
<dbReference type="Pfam" id="PF04055">
    <property type="entry name" value="Radical_SAM"/>
    <property type="match status" value="1"/>
</dbReference>
<dbReference type="SFLD" id="SFLDS00029">
    <property type="entry name" value="Radical_SAM"/>
    <property type="match status" value="1"/>
</dbReference>
<dbReference type="GO" id="GO:0003824">
    <property type="term" value="F:catalytic activity"/>
    <property type="evidence" value="ECO:0007669"/>
    <property type="project" value="InterPro"/>
</dbReference>
<dbReference type="PANTHER" id="PTHR13932">
    <property type="entry name" value="COPROPORPHYRINIGEN III OXIDASE"/>
    <property type="match status" value="1"/>
</dbReference>
<dbReference type="Gene3D" id="3.30.750.200">
    <property type="match status" value="1"/>
</dbReference>
<name>A0A2W2G0U7_9ACTN</name>
<dbReference type="PROSITE" id="PS51918">
    <property type="entry name" value="RADICAL_SAM"/>
    <property type="match status" value="1"/>
</dbReference>
<dbReference type="InterPro" id="IPR006638">
    <property type="entry name" value="Elp3/MiaA/NifB-like_rSAM"/>
</dbReference>
<dbReference type="GO" id="GO:0005737">
    <property type="term" value="C:cytoplasm"/>
    <property type="evidence" value="ECO:0007669"/>
    <property type="project" value="TreeGrafter"/>
</dbReference>
<dbReference type="SMART" id="SM00729">
    <property type="entry name" value="Elp3"/>
    <property type="match status" value="1"/>
</dbReference>
<dbReference type="CDD" id="cd01335">
    <property type="entry name" value="Radical_SAM"/>
    <property type="match status" value="1"/>
</dbReference>
<sequence length="408" mass="44814">MTAETTTSALPLTARRTDEPLLLYVNVPFCNSKCHFCDWVVDVPVSDLRLAPESSPRAGYLAAMRAQIRAHAPALRAAGYRGEVMYWGGGTATVLTEREIEETYACLAAEFDLSTLREATIEGSPESVDLAKLKLLRGLGFDRVSLGVQSFDETRLRRIGRAHSVGQAVSSVEAAREAGFGNVNIDLIVGFPDQSLREVEETVRRALDLPVNHFSVYAYRATEGTVMRRQIERSGTPIVLEHQLRSYRLAAGLLTAAGHPEYAVSYFGAPRCLADEAYYRLSMDWIGFGTGANSLINQRYLLNHRGRMRDFTSRPAEFDVNVPAGAGALTVQWLPRALGTAEGIDAATFQRRTGVSLRAACEEPELNAFLTRAGEFGDLVVDRDGIRLADDDRSDVLSRTFAAMGWVS</sequence>
<dbReference type="PANTHER" id="PTHR13932:SF5">
    <property type="entry name" value="RADICAL S-ADENOSYL METHIONINE DOMAIN-CONTAINING PROTEIN 1, MITOCHONDRIAL"/>
    <property type="match status" value="1"/>
</dbReference>
<dbReference type="OrthoDB" id="9808022at2"/>
<organism evidence="3 4">
    <name type="scientific">Nonomuraea aridisoli</name>
    <dbReference type="NCBI Taxonomy" id="2070368"/>
    <lineage>
        <taxon>Bacteria</taxon>
        <taxon>Bacillati</taxon>
        <taxon>Actinomycetota</taxon>
        <taxon>Actinomycetes</taxon>
        <taxon>Streptosporangiales</taxon>
        <taxon>Streptosporangiaceae</taxon>
        <taxon>Nonomuraea</taxon>
    </lineage>
</organism>
<dbReference type="InterPro" id="IPR058240">
    <property type="entry name" value="rSAM_sf"/>
</dbReference>
<dbReference type="SFLD" id="SFLDG01122">
    <property type="entry name" value="methyltransferase_(class_C)"/>
    <property type="match status" value="1"/>
</dbReference>
<comment type="caution">
    <text evidence="3">The sequence shown here is derived from an EMBL/GenBank/DDBJ whole genome shotgun (WGS) entry which is preliminary data.</text>
</comment>
<dbReference type="InterPro" id="IPR007197">
    <property type="entry name" value="rSAM"/>
</dbReference>
<evidence type="ECO:0000313" key="3">
    <source>
        <dbReference type="EMBL" id="PZG20524.1"/>
    </source>
</evidence>
<dbReference type="RefSeq" id="WP_111178117.1">
    <property type="nucleotide sequence ID" value="NZ_POUD01000025.1"/>
</dbReference>
<proteinExistence type="predicted"/>
<evidence type="ECO:0000256" key="1">
    <source>
        <dbReference type="ARBA" id="ARBA00017228"/>
    </source>
</evidence>
<evidence type="ECO:0000313" key="4">
    <source>
        <dbReference type="Proteomes" id="UP000249304"/>
    </source>
</evidence>
<accession>A0A2W2G0U7</accession>
<dbReference type="EMBL" id="POUD01000025">
    <property type="protein sequence ID" value="PZG20524.1"/>
    <property type="molecule type" value="Genomic_DNA"/>
</dbReference>
<reference evidence="3 4" key="1">
    <citation type="submission" date="2018-01" db="EMBL/GenBank/DDBJ databases">
        <title>Draft genome sequence of Nonomuraea sp. KC333.</title>
        <authorList>
            <person name="Sahin N."/>
            <person name="Saygin H."/>
            <person name="Ay H."/>
        </authorList>
    </citation>
    <scope>NUCLEOTIDE SEQUENCE [LARGE SCALE GENOMIC DNA]</scope>
    <source>
        <strain evidence="3 4">KC333</strain>
    </source>
</reference>
<dbReference type="AlphaFoldDB" id="A0A2W2G0U7"/>
<dbReference type="Proteomes" id="UP000249304">
    <property type="component" value="Unassembled WGS sequence"/>
</dbReference>
<dbReference type="InterPro" id="IPR034505">
    <property type="entry name" value="Coproporphyrinogen-III_oxidase"/>
</dbReference>
<gene>
    <name evidence="3" type="ORF">C1J01_09275</name>
</gene>
<dbReference type="GO" id="GO:0006779">
    <property type="term" value="P:porphyrin-containing compound biosynthetic process"/>
    <property type="evidence" value="ECO:0007669"/>
    <property type="project" value="TreeGrafter"/>
</dbReference>
<protein>
    <recommendedName>
        <fullName evidence="1">Heme chaperone HemW</fullName>
    </recommendedName>
</protein>
<evidence type="ECO:0000259" key="2">
    <source>
        <dbReference type="PROSITE" id="PS51918"/>
    </source>
</evidence>
<dbReference type="SUPFAM" id="SSF102114">
    <property type="entry name" value="Radical SAM enzymes"/>
    <property type="match status" value="1"/>
</dbReference>
<feature type="domain" description="Radical SAM core" evidence="2">
    <location>
        <begin position="15"/>
        <end position="260"/>
    </location>
</feature>
<dbReference type="GO" id="GO:0051539">
    <property type="term" value="F:4 iron, 4 sulfur cluster binding"/>
    <property type="evidence" value="ECO:0007669"/>
    <property type="project" value="TreeGrafter"/>
</dbReference>
<dbReference type="SFLD" id="SFLDG01065">
    <property type="entry name" value="anaerobic_coproporphyrinogen-I"/>
    <property type="match status" value="1"/>
</dbReference>